<keyword evidence="1" id="KW-0472">Membrane</keyword>
<dbReference type="Proteomes" id="UP000002730">
    <property type="component" value="Chromosome"/>
</dbReference>
<evidence type="ECO:0000313" key="3">
    <source>
        <dbReference type="Proteomes" id="UP000002730"/>
    </source>
</evidence>
<accession>D9SP66</accession>
<dbReference type="STRING" id="573061.Clocel_2307"/>
<sequence>MKKHIKTKYIYFLLPLTFVYVTVLIALNYALFRDMKKVTRTLIEASVFSFFIVFLPEIVSFYGIHNITGSNLFLIYFYLFSTIFGIFIIKKQERYINEILEKK</sequence>
<gene>
    <name evidence="2" type="ordered locus">Clocel_2307</name>
</gene>
<proteinExistence type="predicted"/>
<dbReference type="KEGG" id="ccb:Clocel_2307"/>
<organism evidence="2 3">
    <name type="scientific">Clostridium cellulovorans (strain ATCC 35296 / DSM 3052 / OCM 3 / 743B)</name>
    <dbReference type="NCBI Taxonomy" id="573061"/>
    <lineage>
        <taxon>Bacteria</taxon>
        <taxon>Bacillati</taxon>
        <taxon>Bacillota</taxon>
        <taxon>Clostridia</taxon>
        <taxon>Eubacteriales</taxon>
        <taxon>Clostridiaceae</taxon>
        <taxon>Clostridium</taxon>
    </lineage>
</organism>
<keyword evidence="1" id="KW-1133">Transmembrane helix</keyword>
<reference evidence="2 3" key="1">
    <citation type="submission" date="2010-08" db="EMBL/GenBank/DDBJ databases">
        <title>Complete sequence of Clostridium cellulovorans 743B.</title>
        <authorList>
            <consortium name="US DOE Joint Genome Institute"/>
            <person name="Lucas S."/>
            <person name="Copeland A."/>
            <person name="Lapidus A."/>
            <person name="Cheng J.-F."/>
            <person name="Bruce D."/>
            <person name="Goodwin L."/>
            <person name="Pitluck S."/>
            <person name="Chertkov O."/>
            <person name="Detter J.C."/>
            <person name="Han C."/>
            <person name="Tapia R."/>
            <person name="Land M."/>
            <person name="Hauser L."/>
            <person name="Chang Y.-J."/>
            <person name="Jeffries C."/>
            <person name="Kyrpides N."/>
            <person name="Ivanova N."/>
            <person name="Mikhailova N."/>
            <person name="Hemme C.L."/>
            <person name="Woyke T."/>
        </authorList>
    </citation>
    <scope>NUCLEOTIDE SEQUENCE [LARGE SCALE GENOMIC DNA]</scope>
    <source>
        <strain evidence="3">ATCC 35296 / DSM 3052 / OCM 3 / 743B</strain>
    </source>
</reference>
<dbReference type="RefSeq" id="WP_010076725.1">
    <property type="nucleotide sequence ID" value="NC_014393.1"/>
</dbReference>
<protein>
    <submittedName>
        <fullName evidence="2">Uncharacterized protein</fullName>
    </submittedName>
</protein>
<keyword evidence="3" id="KW-1185">Reference proteome</keyword>
<keyword evidence="1" id="KW-0812">Transmembrane</keyword>
<feature type="transmembrane region" description="Helical" evidence="1">
    <location>
        <begin position="12"/>
        <end position="31"/>
    </location>
</feature>
<evidence type="ECO:0000256" key="1">
    <source>
        <dbReference type="SAM" id="Phobius"/>
    </source>
</evidence>
<dbReference type="HOGENOM" id="CLU_2258815_0_0_9"/>
<name>D9SP66_CLOC7</name>
<dbReference type="EMBL" id="CP002160">
    <property type="protein sequence ID" value="ADL52031.1"/>
    <property type="molecule type" value="Genomic_DNA"/>
</dbReference>
<evidence type="ECO:0000313" key="2">
    <source>
        <dbReference type="EMBL" id="ADL52031.1"/>
    </source>
</evidence>
<dbReference type="OrthoDB" id="9914555at2"/>
<feature type="transmembrane region" description="Helical" evidence="1">
    <location>
        <begin position="43"/>
        <end position="64"/>
    </location>
</feature>
<feature type="transmembrane region" description="Helical" evidence="1">
    <location>
        <begin position="70"/>
        <end position="89"/>
    </location>
</feature>
<dbReference type="AlphaFoldDB" id="D9SP66"/>